<sequence>MCASRGSTGLLSDSGPWGRVVSPCDDDEGGALEDERREWTSVEPKFPPMAVETPINGRQEEPNTGQVPSPERGRQKQHFEELSSYRESPG</sequence>
<reference evidence="2" key="1">
    <citation type="submission" date="2023-12" db="EMBL/GenBank/DDBJ databases">
        <title>Genome assembly of Anisodus tanguticus.</title>
        <authorList>
            <person name="Wang Y.-J."/>
        </authorList>
    </citation>
    <scope>NUCLEOTIDE SEQUENCE</scope>
    <source>
        <strain evidence="2">KB-2021</strain>
        <tissue evidence="2">Leaf</tissue>
    </source>
</reference>
<dbReference type="Proteomes" id="UP001291623">
    <property type="component" value="Unassembled WGS sequence"/>
</dbReference>
<protein>
    <submittedName>
        <fullName evidence="2">Uncharacterized protein</fullName>
    </submittedName>
</protein>
<name>A0AAE1S0D1_9SOLA</name>
<gene>
    <name evidence="2" type="ORF">RND71_019526</name>
</gene>
<accession>A0AAE1S0D1</accession>
<feature type="compositionally biased region" description="Basic and acidic residues" evidence="1">
    <location>
        <begin position="71"/>
        <end position="90"/>
    </location>
</feature>
<dbReference type="EMBL" id="JAVYJV010000010">
    <property type="protein sequence ID" value="KAK4360574.1"/>
    <property type="molecule type" value="Genomic_DNA"/>
</dbReference>
<dbReference type="AlphaFoldDB" id="A0AAE1S0D1"/>
<evidence type="ECO:0000313" key="2">
    <source>
        <dbReference type="EMBL" id="KAK4360574.1"/>
    </source>
</evidence>
<keyword evidence="3" id="KW-1185">Reference proteome</keyword>
<organism evidence="2 3">
    <name type="scientific">Anisodus tanguticus</name>
    <dbReference type="NCBI Taxonomy" id="243964"/>
    <lineage>
        <taxon>Eukaryota</taxon>
        <taxon>Viridiplantae</taxon>
        <taxon>Streptophyta</taxon>
        <taxon>Embryophyta</taxon>
        <taxon>Tracheophyta</taxon>
        <taxon>Spermatophyta</taxon>
        <taxon>Magnoliopsida</taxon>
        <taxon>eudicotyledons</taxon>
        <taxon>Gunneridae</taxon>
        <taxon>Pentapetalae</taxon>
        <taxon>asterids</taxon>
        <taxon>lamiids</taxon>
        <taxon>Solanales</taxon>
        <taxon>Solanaceae</taxon>
        <taxon>Solanoideae</taxon>
        <taxon>Hyoscyameae</taxon>
        <taxon>Anisodus</taxon>
    </lineage>
</organism>
<feature type="region of interest" description="Disordered" evidence="1">
    <location>
        <begin position="1"/>
        <end position="90"/>
    </location>
</feature>
<feature type="compositionally biased region" description="Polar residues" evidence="1">
    <location>
        <begin position="1"/>
        <end position="11"/>
    </location>
</feature>
<proteinExistence type="predicted"/>
<evidence type="ECO:0000313" key="3">
    <source>
        <dbReference type="Proteomes" id="UP001291623"/>
    </source>
</evidence>
<evidence type="ECO:0000256" key="1">
    <source>
        <dbReference type="SAM" id="MobiDB-lite"/>
    </source>
</evidence>
<comment type="caution">
    <text evidence="2">The sequence shown here is derived from an EMBL/GenBank/DDBJ whole genome shotgun (WGS) entry which is preliminary data.</text>
</comment>